<dbReference type="GO" id="GO:0051259">
    <property type="term" value="P:protein complex oligomerization"/>
    <property type="evidence" value="ECO:0007669"/>
    <property type="project" value="InterPro"/>
</dbReference>
<dbReference type="Pfam" id="PF02613">
    <property type="entry name" value="Nitrate_red_del"/>
    <property type="match status" value="1"/>
</dbReference>
<name>A0A1A7NWI4_9PAST</name>
<evidence type="ECO:0000313" key="4">
    <source>
        <dbReference type="EMBL" id="OBW93359.1"/>
    </source>
</evidence>
<dbReference type="Gene3D" id="1.20.120.1820">
    <property type="match status" value="1"/>
</dbReference>
<evidence type="ECO:0000256" key="2">
    <source>
        <dbReference type="ARBA" id="ARBA00023186"/>
    </source>
</evidence>
<accession>A0A1A7NWI4</accession>
<proteinExistence type="inferred from homology"/>
<dbReference type="InterPro" id="IPR023069">
    <property type="entry name" value="Chaperone_TorD"/>
</dbReference>
<dbReference type="NCBIfam" id="NF003442">
    <property type="entry name" value="PRK04976.1"/>
    <property type="match status" value="1"/>
</dbReference>
<dbReference type="AlphaFoldDB" id="A0A1A7NWI4"/>
<comment type="similarity">
    <text evidence="3">Belongs to the TorD/DmsD family. TorD subfamily.</text>
</comment>
<dbReference type="GO" id="GO:0005737">
    <property type="term" value="C:cytoplasm"/>
    <property type="evidence" value="ECO:0007669"/>
    <property type="project" value="UniProtKB-SubCell"/>
</dbReference>
<keyword evidence="5" id="KW-1185">Reference proteome</keyword>
<dbReference type="SUPFAM" id="SSF89155">
    <property type="entry name" value="TorD-like"/>
    <property type="match status" value="1"/>
</dbReference>
<evidence type="ECO:0000256" key="3">
    <source>
        <dbReference type="HAMAP-Rule" id="MF_01150"/>
    </source>
</evidence>
<sequence length="197" mass="23189">MMQLSTQERLFLYTWLNSLLSQELSQQQLLAYQTGTFDDLFCFLTNQGFAEEIIELKQVLRDLSNDKFAYLELAADFAQLFLLDSTISAVPYASVYLDKEVLEQHLQYLDHLLASFHLQLNQDLKEPADHLCVHLELLIKLIEQRSIDEQELFIRQHILVWFELLLEKIGQIQTKFHFYQPLLKILHHLLLKDAGLI</sequence>
<dbReference type="OrthoDB" id="7849731at2"/>
<dbReference type="RefSeq" id="WP_066108206.1">
    <property type="nucleotide sequence ID" value="NZ_JTJL01000039.1"/>
</dbReference>
<evidence type="ECO:0000256" key="1">
    <source>
        <dbReference type="ARBA" id="ARBA00022490"/>
    </source>
</evidence>
<dbReference type="PANTHER" id="PTHR34227:SF11">
    <property type="entry name" value="CHAPERONE PROTEIN TORD"/>
    <property type="match status" value="1"/>
</dbReference>
<dbReference type="EMBL" id="JTJL01000039">
    <property type="protein sequence ID" value="OBW93359.1"/>
    <property type="molecule type" value="Genomic_DNA"/>
</dbReference>
<dbReference type="InterPro" id="IPR036411">
    <property type="entry name" value="TorD-like_sf"/>
</dbReference>
<gene>
    <name evidence="3" type="primary">torD</name>
    <name evidence="4" type="ORF">QS62_07495</name>
</gene>
<comment type="subcellular location">
    <subcellularLocation>
        <location evidence="3">Cytoplasm</location>
    </subcellularLocation>
</comment>
<dbReference type="InterPro" id="IPR036386">
    <property type="entry name" value="HscB_C_sf"/>
</dbReference>
<organism evidence="4 5">
    <name type="scientific">Gallibacterium salpingitidis</name>
    <dbReference type="NCBI Taxonomy" id="505341"/>
    <lineage>
        <taxon>Bacteria</taxon>
        <taxon>Pseudomonadati</taxon>
        <taxon>Pseudomonadota</taxon>
        <taxon>Gammaproteobacteria</taxon>
        <taxon>Pasteurellales</taxon>
        <taxon>Pasteurellaceae</taxon>
        <taxon>Gallibacterium</taxon>
    </lineage>
</organism>
<comment type="caution">
    <text evidence="4">The sequence shown here is derived from an EMBL/GenBank/DDBJ whole genome shotgun (WGS) entry which is preliminary data.</text>
</comment>
<evidence type="ECO:0000313" key="5">
    <source>
        <dbReference type="Proteomes" id="UP000092649"/>
    </source>
</evidence>
<dbReference type="Gene3D" id="1.20.1280.20">
    <property type="entry name" value="HscB, C-terminal domain"/>
    <property type="match status" value="1"/>
</dbReference>
<reference evidence="4 5" key="1">
    <citation type="submission" date="2014-11" db="EMBL/GenBank/DDBJ databases">
        <title>Pan-genome of Gallibacterium spp.</title>
        <authorList>
            <person name="Kudirkiene E."/>
            <person name="Bojesen A.M."/>
        </authorList>
    </citation>
    <scope>NUCLEOTIDE SEQUENCE [LARGE SCALE GENOMIC DNA]</scope>
    <source>
        <strain evidence="4 5">F150</strain>
    </source>
</reference>
<keyword evidence="2 3" id="KW-0143">Chaperone</keyword>
<dbReference type="Proteomes" id="UP000092649">
    <property type="component" value="Unassembled WGS sequence"/>
</dbReference>
<dbReference type="GO" id="GO:0006457">
    <property type="term" value="P:protein folding"/>
    <property type="evidence" value="ECO:0007669"/>
    <property type="project" value="UniProtKB-UniRule"/>
</dbReference>
<dbReference type="InterPro" id="IPR050289">
    <property type="entry name" value="TorD/DmsD_chaperones"/>
</dbReference>
<dbReference type="HAMAP" id="MF_01150">
    <property type="entry name" value="TorD"/>
    <property type="match status" value="1"/>
</dbReference>
<dbReference type="InterPro" id="IPR020945">
    <property type="entry name" value="DMSO/NO3_reduct_chaperone"/>
</dbReference>
<protein>
    <recommendedName>
        <fullName evidence="3">Chaperone protein TorD</fullName>
    </recommendedName>
</protein>
<comment type="function">
    <text evidence="3">Involved in the biogenesis of TorA. Acts on TorA before the insertion of the molybdenum cofactor and, as a result, probably favors a conformation of the apoenzyme that is competent for acquiring the cofactor.</text>
</comment>
<keyword evidence="1 3" id="KW-0963">Cytoplasm</keyword>
<dbReference type="PANTHER" id="PTHR34227">
    <property type="entry name" value="CHAPERONE PROTEIN YCDY"/>
    <property type="match status" value="1"/>
</dbReference>